<dbReference type="PANTHER" id="PTHR21580">
    <property type="entry name" value="SHIPPO-1-RELATED"/>
    <property type="match status" value="1"/>
</dbReference>
<dbReference type="InterPro" id="IPR010736">
    <property type="entry name" value="SHIPPO-rpt"/>
</dbReference>
<dbReference type="AlphaFoldDB" id="A0A8X6P781"/>
<comment type="caution">
    <text evidence="2">The sequence shown here is derived from an EMBL/GenBank/DDBJ whole genome shotgun (WGS) entry which is preliminary data.</text>
</comment>
<organism evidence="2 3">
    <name type="scientific">Nephila pilipes</name>
    <name type="common">Giant wood spider</name>
    <name type="synonym">Nephila maculata</name>
    <dbReference type="NCBI Taxonomy" id="299642"/>
    <lineage>
        <taxon>Eukaryota</taxon>
        <taxon>Metazoa</taxon>
        <taxon>Ecdysozoa</taxon>
        <taxon>Arthropoda</taxon>
        <taxon>Chelicerata</taxon>
        <taxon>Arachnida</taxon>
        <taxon>Araneae</taxon>
        <taxon>Araneomorphae</taxon>
        <taxon>Entelegynae</taxon>
        <taxon>Araneoidea</taxon>
        <taxon>Nephilidae</taxon>
        <taxon>Nephila</taxon>
    </lineage>
</organism>
<dbReference type="InterPro" id="IPR051291">
    <property type="entry name" value="CIMAP"/>
</dbReference>
<dbReference type="Proteomes" id="UP000887013">
    <property type="component" value="Unassembled WGS sequence"/>
</dbReference>
<dbReference type="Pfam" id="PF07004">
    <property type="entry name" value="SHIPPO-rpt"/>
    <property type="match status" value="2"/>
</dbReference>
<gene>
    <name evidence="2" type="primary">Odf3</name>
    <name evidence="2" type="ORF">NPIL_313951</name>
</gene>
<dbReference type="GO" id="GO:0005856">
    <property type="term" value="C:cytoskeleton"/>
    <property type="evidence" value="ECO:0007669"/>
    <property type="project" value="TreeGrafter"/>
</dbReference>
<dbReference type="EMBL" id="BMAW01017198">
    <property type="protein sequence ID" value="GFT52703.1"/>
    <property type="molecule type" value="Genomic_DNA"/>
</dbReference>
<sequence>MATIDTQNDSEKKDKKKEEVKKYTEDKYPQPTNQDYLSYYVYQGEWKPTRPIGILGVQTSSPGPAIVNLPSTVGEENHDPTRSKAPGYKMGIKLPKEDLKTGPGPAKYYIEGLTNMGKETSKAPRLAKAARFSDKVGTVSPGPAAYNREEGDKCVFPKAPAYSMPHSQRSKIKGVVTPEEVYVIVWKSEGGGRHIMPKRDCHSIISKRFCFKRKCISLETELIDGPFQ</sequence>
<keyword evidence="3" id="KW-1185">Reference proteome</keyword>
<dbReference type="OrthoDB" id="406368at2759"/>
<evidence type="ECO:0000256" key="1">
    <source>
        <dbReference type="SAM" id="MobiDB-lite"/>
    </source>
</evidence>
<feature type="compositionally biased region" description="Basic and acidic residues" evidence="1">
    <location>
        <begin position="9"/>
        <end position="28"/>
    </location>
</feature>
<evidence type="ECO:0000313" key="2">
    <source>
        <dbReference type="EMBL" id="GFT52703.1"/>
    </source>
</evidence>
<evidence type="ECO:0000313" key="3">
    <source>
        <dbReference type="Proteomes" id="UP000887013"/>
    </source>
</evidence>
<dbReference type="PANTHER" id="PTHR21580:SF28">
    <property type="entry name" value="BOREALIN N-TERMINAL DOMAIN-CONTAINING PROTEIN-RELATED"/>
    <property type="match status" value="1"/>
</dbReference>
<protein>
    <submittedName>
        <fullName evidence="2">Outer dense fiber protein 3</fullName>
    </submittedName>
</protein>
<feature type="region of interest" description="Disordered" evidence="1">
    <location>
        <begin position="1"/>
        <end position="31"/>
    </location>
</feature>
<accession>A0A8X6P781</accession>
<feature type="region of interest" description="Disordered" evidence="1">
    <location>
        <begin position="70"/>
        <end position="89"/>
    </location>
</feature>
<reference evidence="2" key="1">
    <citation type="submission" date="2020-08" db="EMBL/GenBank/DDBJ databases">
        <title>Multicomponent nature underlies the extraordinary mechanical properties of spider dragline silk.</title>
        <authorList>
            <person name="Kono N."/>
            <person name="Nakamura H."/>
            <person name="Mori M."/>
            <person name="Yoshida Y."/>
            <person name="Ohtoshi R."/>
            <person name="Malay A.D."/>
            <person name="Moran D.A.P."/>
            <person name="Tomita M."/>
            <person name="Numata K."/>
            <person name="Arakawa K."/>
        </authorList>
    </citation>
    <scope>NUCLEOTIDE SEQUENCE</scope>
</reference>
<proteinExistence type="predicted"/>
<name>A0A8X6P781_NEPPI</name>